<comment type="function">
    <text evidence="6">Catalyzes the glycosylation of 4,4'-diaponeurosporenoate, i.e. the esterification of glucose at the C1'' position with the carboxyl group of 4,4'-diaponeurosporenic acid, to form glycosyl-4,4'-diaponeurosporenoate. This is a step in the biosynthesis of staphyloxanthin, an orange pigment present in most staphylococci strains.</text>
</comment>
<evidence type="ECO:0000256" key="6">
    <source>
        <dbReference type="ARBA" id="ARBA00037281"/>
    </source>
</evidence>
<dbReference type="Gene3D" id="3.90.550.10">
    <property type="entry name" value="Spore Coat Polysaccharide Biosynthesis Protein SpsA, Chain A"/>
    <property type="match status" value="1"/>
</dbReference>
<reference evidence="11 12" key="1">
    <citation type="journal article" date="2003" name="Int. J. Syst. Evol. Microbiol.">
        <title>Kocuria polaris sp. nov., an orange-pigmented psychrophilic bacterium isolated from an Antarctic cyanobacterial mat sample.</title>
        <authorList>
            <person name="Reddy G.S."/>
            <person name="Prakash J.S."/>
            <person name="Prabahar V."/>
            <person name="Matsumoto G.I."/>
            <person name="Stackebrandt E."/>
            <person name="Shivaji S."/>
        </authorList>
    </citation>
    <scope>NUCLEOTIDE SEQUENCE [LARGE SCALE GENOMIC DNA]</scope>
    <source>
        <strain evidence="11 12">CMS 76or</strain>
    </source>
</reference>
<evidence type="ECO:0000256" key="5">
    <source>
        <dbReference type="ARBA" id="ARBA00023136"/>
    </source>
</evidence>
<accession>A0A0A6VTN9</accession>
<comment type="caution">
    <text evidence="11">The sequence shown here is derived from an EMBL/GenBank/DDBJ whole genome shotgun (WGS) entry which is preliminary data.</text>
</comment>
<evidence type="ECO:0000256" key="2">
    <source>
        <dbReference type="ARBA" id="ARBA00022475"/>
    </source>
</evidence>
<evidence type="ECO:0000313" key="11">
    <source>
        <dbReference type="EMBL" id="KHD97643.1"/>
    </source>
</evidence>
<evidence type="ECO:0000256" key="1">
    <source>
        <dbReference type="ARBA" id="ARBA00004236"/>
    </source>
</evidence>
<keyword evidence="12" id="KW-1185">Reference proteome</keyword>
<dbReference type="Pfam" id="PF00535">
    <property type="entry name" value="Glycos_transf_2"/>
    <property type="match status" value="1"/>
</dbReference>
<keyword evidence="2" id="KW-1003">Cell membrane</keyword>
<feature type="domain" description="Glycosyltransferase 2-like" evidence="10">
    <location>
        <begin position="10"/>
        <end position="134"/>
    </location>
</feature>
<dbReference type="GO" id="GO:0005886">
    <property type="term" value="C:plasma membrane"/>
    <property type="evidence" value="ECO:0007669"/>
    <property type="project" value="UniProtKB-SubCell"/>
</dbReference>
<name>A0A0A6VTN9_KOCRO</name>
<protein>
    <recommendedName>
        <fullName evidence="9">4,4'-diaponeurosporenoate glycosyltransferase</fullName>
    </recommendedName>
</protein>
<evidence type="ECO:0000256" key="4">
    <source>
        <dbReference type="ARBA" id="ARBA00022679"/>
    </source>
</evidence>
<dbReference type="PANTHER" id="PTHR43646">
    <property type="entry name" value="GLYCOSYLTRANSFERASE"/>
    <property type="match status" value="1"/>
</dbReference>
<sequence length="237" mass="24063">MLTGVERVVVVVPVRNEERLLGRCLATVQHAAARARAARPPVQVDVVVALDRCTDGSARIAAAAGADAVAGSWGTAGAARAAAVAAAGAAGARTWIVSTDADSAVPAHWLTGHLDAAGRGAELLLGTVEPDPGDLAAGLLARWHARHRLEEGHPHVHAANLGVRADVYAACGGFPALPHGEDVGLAEAARARGHRVLATDRVRVLTSGRSTGRVDRGFAGYLRALAGEPQGLGAGQG</sequence>
<dbReference type="RefSeq" id="WP_035925884.1">
    <property type="nucleotide sequence ID" value="NZ_JSUH01000006.1"/>
</dbReference>
<dbReference type="AlphaFoldDB" id="A0A0A6VTN9"/>
<gene>
    <name evidence="11" type="ORF">GY22_07955</name>
</gene>
<dbReference type="InterPro" id="IPR001173">
    <property type="entry name" value="Glyco_trans_2-like"/>
</dbReference>
<comment type="similarity">
    <text evidence="8">Belongs to the glycosyltransferase 2 family. CrtQ subfamily.</text>
</comment>
<evidence type="ECO:0000256" key="8">
    <source>
        <dbReference type="ARBA" id="ARBA00038120"/>
    </source>
</evidence>
<comment type="subcellular location">
    <subcellularLocation>
        <location evidence="1">Cell membrane</location>
    </subcellularLocation>
</comment>
<dbReference type="SUPFAM" id="SSF53448">
    <property type="entry name" value="Nucleotide-diphospho-sugar transferases"/>
    <property type="match status" value="1"/>
</dbReference>
<keyword evidence="4" id="KW-0808">Transferase</keyword>
<dbReference type="Proteomes" id="UP000030466">
    <property type="component" value="Unassembled WGS sequence"/>
</dbReference>
<keyword evidence="3" id="KW-0328">Glycosyltransferase</keyword>
<evidence type="ECO:0000256" key="3">
    <source>
        <dbReference type="ARBA" id="ARBA00022676"/>
    </source>
</evidence>
<dbReference type="InterPro" id="IPR029044">
    <property type="entry name" value="Nucleotide-diphossugar_trans"/>
</dbReference>
<dbReference type="OrthoDB" id="9777873at2"/>
<keyword evidence="5" id="KW-0472">Membrane</keyword>
<comment type="pathway">
    <text evidence="7">Carotenoid biosynthesis; staphyloxanthin biosynthesis; staphyloxanthin from farnesyl diphosphate: step 4/5.</text>
</comment>
<proteinExistence type="inferred from homology"/>
<evidence type="ECO:0000256" key="7">
    <source>
        <dbReference type="ARBA" id="ARBA00037904"/>
    </source>
</evidence>
<dbReference type="PANTHER" id="PTHR43646:SF2">
    <property type="entry name" value="GLYCOSYLTRANSFERASE 2-LIKE DOMAIN-CONTAINING PROTEIN"/>
    <property type="match status" value="1"/>
</dbReference>
<evidence type="ECO:0000259" key="10">
    <source>
        <dbReference type="Pfam" id="PF00535"/>
    </source>
</evidence>
<dbReference type="GO" id="GO:0016757">
    <property type="term" value="F:glycosyltransferase activity"/>
    <property type="evidence" value="ECO:0007669"/>
    <property type="project" value="UniProtKB-KW"/>
</dbReference>
<evidence type="ECO:0000313" key="12">
    <source>
        <dbReference type="Proteomes" id="UP000030466"/>
    </source>
</evidence>
<organism evidence="11 12">
    <name type="scientific">Kocuria rosea subsp. polaris</name>
    <dbReference type="NCBI Taxonomy" id="136273"/>
    <lineage>
        <taxon>Bacteria</taxon>
        <taxon>Bacillati</taxon>
        <taxon>Actinomycetota</taxon>
        <taxon>Actinomycetes</taxon>
        <taxon>Micrococcales</taxon>
        <taxon>Micrococcaceae</taxon>
        <taxon>Kocuria</taxon>
    </lineage>
</organism>
<dbReference type="EMBL" id="JSUH01000006">
    <property type="protein sequence ID" value="KHD97643.1"/>
    <property type="molecule type" value="Genomic_DNA"/>
</dbReference>
<evidence type="ECO:0000256" key="9">
    <source>
        <dbReference type="ARBA" id="ARBA00040345"/>
    </source>
</evidence>